<evidence type="ECO:0000313" key="3">
    <source>
        <dbReference type="Proteomes" id="UP000199754"/>
    </source>
</evidence>
<dbReference type="OrthoDB" id="8736147at2"/>
<evidence type="ECO:0000259" key="1">
    <source>
        <dbReference type="Pfam" id="PF14397"/>
    </source>
</evidence>
<reference evidence="2 3" key="1">
    <citation type="submission" date="2017-07" db="EMBL/GenBank/DDBJ databases">
        <title>Genome Sequence of Sulfitobacter pseudonitzschiae Strain SMR1 Isolated from a culture of the Diatom Skeletonema marinoi.</title>
        <authorList>
            <person name="Topel M."/>
            <person name="Pinder M.I.M."/>
            <person name="Johansson O.N."/>
            <person name="Kourtchenko O."/>
            <person name="Godhe A."/>
            <person name="Clarke A.K."/>
        </authorList>
    </citation>
    <scope>NUCLEOTIDE SEQUENCE [LARGE SCALE GENOMIC DNA]</scope>
    <source>
        <strain evidence="2 3">SMR1</strain>
    </source>
</reference>
<sequence>MNMQTHPQKALLAAPPNPAPAASQTMIEVARKHGVSPVRQMREMWTLKRGPGKLEGHEYHATGVYVPDMAMDDKKTYVGRIGSYNINVRLSPPKLTETRAFLRDKVMYTALLTQLSLPTTTTQAVVSARRVFGAIPALRNPDAVAQFLQNEAVYPIFAKPCEGAGSVGSALITGLDRGAGLLHLGNGRDVGLDSFAHEIFHDYPEGFILQSAIRQHPDMAAMTGDAVGTLRIVTLRDAHGVSMLYTVWKVPSPKAMSDNFWQAGSMVAEVDDTGRVVRCNKGSGLSAEWIDMHPVSQRPFAGFQIPHWDQVQHVAQQAHMMFPEFGIVGWDMAVGPQGPVIVECNDNPFHTLYQLATGRGILNTDFTPKLDAAAAESQAILRGKVAIFQAREKAKKRKA</sequence>
<organism evidence="2 3">
    <name type="scientific">Pseudosulfitobacter pseudonitzschiae</name>
    <dbReference type="NCBI Taxonomy" id="1402135"/>
    <lineage>
        <taxon>Bacteria</taxon>
        <taxon>Pseudomonadati</taxon>
        <taxon>Pseudomonadota</taxon>
        <taxon>Alphaproteobacteria</taxon>
        <taxon>Rhodobacterales</taxon>
        <taxon>Roseobacteraceae</taxon>
        <taxon>Pseudosulfitobacter</taxon>
    </lineage>
</organism>
<dbReference type="Pfam" id="PF14397">
    <property type="entry name" value="ATPgrasp_ST"/>
    <property type="match status" value="1"/>
</dbReference>
<gene>
    <name evidence="2" type="ORF">SULPSESMR1_00372</name>
</gene>
<accession>A0A221JX86</accession>
<feature type="domain" description="Alpha-L-glutamate ligase-related protein ATP-grasp" evidence="1">
    <location>
        <begin position="102"/>
        <end position="363"/>
    </location>
</feature>
<dbReference type="KEGG" id="spse:SULPSESMR1_00372"/>
<proteinExistence type="predicted"/>
<dbReference type="InterPro" id="IPR039523">
    <property type="entry name" value="RimK-rel_E_lig_ATP-grasp"/>
</dbReference>
<dbReference type="RefSeq" id="WP_089419302.1">
    <property type="nucleotide sequence ID" value="NZ_CP022415.1"/>
</dbReference>
<protein>
    <submittedName>
        <fullName evidence="2">Sugar-transfer associated ATP-grasp</fullName>
    </submittedName>
</protein>
<dbReference type="SUPFAM" id="SSF56059">
    <property type="entry name" value="Glutathione synthetase ATP-binding domain-like"/>
    <property type="match status" value="1"/>
</dbReference>
<dbReference type="EMBL" id="CP022415">
    <property type="protein sequence ID" value="ASM71207.1"/>
    <property type="molecule type" value="Genomic_DNA"/>
</dbReference>
<dbReference type="AlphaFoldDB" id="A0A221JX86"/>
<keyword evidence="3" id="KW-1185">Reference proteome</keyword>
<name>A0A221JX86_9RHOB</name>
<evidence type="ECO:0000313" key="2">
    <source>
        <dbReference type="EMBL" id="ASM71207.1"/>
    </source>
</evidence>
<dbReference type="Proteomes" id="UP000199754">
    <property type="component" value="Chromosome"/>
</dbReference>